<evidence type="ECO:0000259" key="1">
    <source>
        <dbReference type="Pfam" id="PF01408"/>
    </source>
</evidence>
<evidence type="ECO:0000313" key="3">
    <source>
        <dbReference type="EMBL" id="TMJ06300.1"/>
    </source>
</evidence>
<proteinExistence type="predicted"/>
<dbReference type="InterPro" id="IPR051450">
    <property type="entry name" value="Gfo/Idh/MocA_Oxidoreductases"/>
</dbReference>
<sequence length="334" mass="35582">MRVAIVGTGLMGGVHAEAWSHTGARIAAFVGTAGAGGDALAGTYAARFVTDLDAVLADVDVVDICTPTHLHAEFTLRAAAAAKHVICEKPIALTVGEGRRMIAACRTAGVRLLVAHVLRFFPEYRLAREMTARGDIGAPAVLRLSRCTFRPRKTDNWYVDPERSGGMMLDLMVHDIDYARWVAGDVVRVFAKAAQTSGRPDEADHALAILTHRGGAISHLEGSWAYPPPIFQTRFEIAGSAGLIEFPGPAPAAIEMHLRGGEGSNHEVQLPRSPLHESPYATQLRAFHEALTSGTDPPVSAEDGLAAVRIARAAIESARRGQPVELDASGEKPP</sequence>
<dbReference type="SUPFAM" id="SSF51735">
    <property type="entry name" value="NAD(P)-binding Rossmann-fold domains"/>
    <property type="match status" value="1"/>
</dbReference>
<dbReference type="InterPro" id="IPR000683">
    <property type="entry name" value="Gfo/Idh/MocA-like_OxRdtase_N"/>
</dbReference>
<dbReference type="PANTHER" id="PTHR43377">
    <property type="entry name" value="BILIVERDIN REDUCTASE A"/>
    <property type="match status" value="1"/>
</dbReference>
<organism evidence="3 4">
    <name type="scientific">Candidatus Segetimicrobium genomatis</name>
    <dbReference type="NCBI Taxonomy" id="2569760"/>
    <lineage>
        <taxon>Bacteria</taxon>
        <taxon>Bacillati</taxon>
        <taxon>Candidatus Sysuimicrobiota</taxon>
        <taxon>Candidatus Sysuimicrobiia</taxon>
        <taxon>Candidatus Sysuimicrobiales</taxon>
        <taxon>Candidatus Segetimicrobiaceae</taxon>
        <taxon>Candidatus Segetimicrobium</taxon>
    </lineage>
</organism>
<dbReference type="InterPro" id="IPR055170">
    <property type="entry name" value="GFO_IDH_MocA-like_dom"/>
</dbReference>
<evidence type="ECO:0000259" key="2">
    <source>
        <dbReference type="Pfam" id="PF22725"/>
    </source>
</evidence>
<dbReference type="GO" id="GO:0000166">
    <property type="term" value="F:nucleotide binding"/>
    <property type="evidence" value="ECO:0007669"/>
    <property type="project" value="InterPro"/>
</dbReference>
<dbReference type="SUPFAM" id="SSF55347">
    <property type="entry name" value="Glyceraldehyde-3-phosphate dehydrogenase-like, C-terminal domain"/>
    <property type="match status" value="1"/>
</dbReference>
<dbReference type="Gene3D" id="3.40.50.720">
    <property type="entry name" value="NAD(P)-binding Rossmann-like Domain"/>
    <property type="match status" value="1"/>
</dbReference>
<evidence type="ECO:0000313" key="4">
    <source>
        <dbReference type="Proteomes" id="UP000319353"/>
    </source>
</evidence>
<feature type="domain" description="GFO/IDH/MocA-like oxidoreductase" evidence="2">
    <location>
        <begin position="124"/>
        <end position="244"/>
    </location>
</feature>
<feature type="domain" description="Gfo/Idh/MocA-like oxidoreductase N-terminal" evidence="1">
    <location>
        <begin position="1"/>
        <end position="116"/>
    </location>
</feature>
<dbReference type="Proteomes" id="UP000319353">
    <property type="component" value="Unassembled WGS sequence"/>
</dbReference>
<dbReference type="InterPro" id="IPR036291">
    <property type="entry name" value="NAD(P)-bd_dom_sf"/>
</dbReference>
<dbReference type="EMBL" id="VBAL01000017">
    <property type="protein sequence ID" value="TMJ06300.1"/>
    <property type="molecule type" value="Genomic_DNA"/>
</dbReference>
<name>A0A537LE70_9BACT</name>
<dbReference type="Pfam" id="PF01408">
    <property type="entry name" value="GFO_IDH_MocA"/>
    <property type="match status" value="1"/>
</dbReference>
<dbReference type="Pfam" id="PF22725">
    <property type="entry name" value="GFO_IDH_MocA_C3"/>
    <property type="match status" value="1"/>
</dbReference>
<reference evidence="3 4" key="1">
    <citation type="journal article" date="2019" name="Nat. Microbiol.">
        <title>Mediterranean grassland soil C-N compound turnover is dependent on rainfall and depth, and is mediated by genomically divergent microorganisms.</title>
        <authorList>
            <person name="Diamond S."/>
            <person name="Andeer P.F."/>
            <person name="Li Z."/>
            <person name="Crits-Christoph A."/>
            <person name="Burstein D."/>
            <person name="Anantharaman K."/>
            <person name="Lane K.R."/>
            <person name="Thomas B.C."/>
            <person name="Pan C."/>
            <person name="Northen T.R."/>
            <person name="Banfield J.F."/>
        </authorList>
    </citation>
    <scope>NUCLEOTIDE SEQUENCE [LARGE SCALE GENOMIC DNA]</scope>
    <source>
        <strain evidence="3">NP_4</strain>
    </source>
</reference>
<dbReference type="PANTHER" id="PTHR43377:SF1">
    <property type="entry name" value="BILIVERDIN REDUCTASE A"/>
    <property type="match status" value="1"/>
</dbReference>
<comment type="caution">
    <text evidence="3">The sequence shown here is derived from an EMBL/GenBank/DDBJ whole genome shotgun (WGS) entry which is preliminary data.</text>
</comment>
<protein>
    <submittedName>
        <fullName evidence="3">Gfo/Idh/MocA family oxidoreductase</fullName>
    </submittedName>
</protein>
<accession>A0A537LE70</accession>
<dbReference type="AlphaFoldDB" id="A0A537LE70"/>
<dbReference type="Gene3D" id="3.30.360.10">
    <property type="entry name" value="Dihydrodipicolinate Reductase, domain 2"/>
    <property type="match status" value="1"/>
</dbReference>
<gene>
    <name evidence="3" type="ORF">E6H01_02020</name>
</gene>